<organism evidence="3 4">
    <name type="scientific">Nitrospirillum amazonense</name>
    <dbReference type="NCBI Taxonomy" id="28077"/>
    <lineage>
        <taxon>Bacteria</taxon>
        <taxon>Pseudomonadati</taxon>
        <taxon>Pseudomonadota</taxon>
        <taxon>Alphaproteobacteria</taxon>
        <taxon>Rhodospirillales</taxon>
        <taxon>Azospirillaceae</taxon>
        <taxon>Nitrospirillum</taxon>
    </lineage>
</organism>
<dbReference type="PANTHER" id="PTHR38436:SF1">
    <property type="entry name" value="ESTER CYCLASE"/>
    <property type="match status" value="1"/>
</dbReference>
<dbReference type="GO" id="GO:0030638">
    <property type="term" value="P:polyketide metabolic process"/>
    <property type="evidence" value="ECO:0007669"/>
    <property type="project" value="InterPro"/>
</dbReference>
<feature type="region of interest" description="Disordered" evidence="1">
    <location>
        <begin position="30"/>
        <end position="53"/>
    </location>
</feature>
<dbReference type="SUPFAM" id="SSF54427">
    <property type="entry name" value="NTF2-like"/>
    <property type="match status" value="1"/>
</dbReference>
<dbReference type="InterPro" id="IPR032710">
    <property type="entry name" value="NTF2-like_dom_sf"/>
</dbReference>
<protein>
    <submittedName>
        <fullName evidence="3">Putative SnoaL-like aldol condensation-catalyzing enzyme</fullName>
    </submittedName>
</protein>
<dbReference type="Proteomes" id="UP000315751">
    <property type="component" value="Unassembled WGS sequence"/>
</dbReference>
<dbReference type="InterPro" id="IPR009959">
    <property type="entry name" value="Cyclase_SnoaL-like"/>
</dbReference>
<feature type="signal peptide" evidence="2">
    <location>
        <begin position="1"/>
        <end position="22"/>
    </location>
</feature>
<reference evidence="3 4" key="1">
    <citation type="submission" date="2019-06" db="EMBL/GenBank/DDBJ databases">
        <title>Genomic Encyclopedia of Type Strains, Phase IV (KMG-V): Genome sequencing to study the core and pangenomes of soil and plant-associated prokaryotes.</title>
        <authorList>
            <person name="Whitman W."/>
        </authorList>
    </citation>
    <scope>NUCLEOTIDE SEQUENCE [LARGE SCALE GENOMIC DNA]</scope>
    <source>
        <strain evidence="3 4">BR 11622</strain>
    </source>
</reference>
<comment type="caution">
    <text evidence="3">The sequence shown here is derived from an EMBL/GenBank/DDBJ whole genome shotgun (WGS) entry which is preliminary data.</text>
</comment>
<evidence type="ECO:0000256" key="2">
    <source>
        <dbReference type="SAM" id="SignalP"/>
    </source>
</evidence>
<dbReference type="EMBL" id="VITR01000014">
    <property type="protein sequence ID" value="TWB37632.1"/>
    <property type="molecule type" value="Genomic_DNA"/>
</dbReference>
<dbReference type="AlphaFoldDB" id="A0A560GUB8"/>
<evidence type="ECO:0000313" key="3">
    <source>
        <dbReference type="EMBL" id="TWB37632.1"/>
    </source>
</evidence>
<feature type="chain" id="PRO_5022055704" evidence="2">
    <location>
        <begin position="23"/>
        <end position="177"/>
    </location>
</feature>
<proteinExistence type="predicted"/>
<accession>A0A560GUB8</accession>
<evidence type="ECO:0000313" key="4">
    <source>
        <dbReference type="Proteomes" id="UP000315751"/>
    </source>
</evidence>
<feature type="compositionally biased region" description="Low complexity" evidence="1">
    <location>
        <begin position="30"/>
        <end position="45"/>
    </location>
</feature>
<sequence length="177" mass="19000">MRLIIRALVLGAALAGSGLASAEAVQSPHTQAAANQPAANQWAGATSSRIPGTMAEGEANRHTVLDFYDAFFNKHDLSAADRYVAQDCKQHTPGLADGRRALQDAYAEIFQRHPDSKAEVVRSIAQGDLVVLHVHRIPAPGDRGEAVVEIFRVADDRVVEHWSVSQPVPASSPDGMF</sequence>
<gene>
    <name evidence="3" type="ORF">FBZ90_114121</name>
</gene>
<dbReference type="OrthoDB" id="8849037at2"/>
<dbReference type="PANTHER" id="PTHR38436">
    <property type="entry name" value="POLYKETIDE CYCLASE SNOAL-LIKE DOMAIN"/>
    <property type="match status" value="1"/>
</dbReference>
<dbReference type="Pfam" id="PF07366">
    <property type="entry name" value="SnoaL"/>
    <property type="match status" value="1"/>
</dbReference>
<keyword evidence="2" id="KW-0732">Signal</keyword>
<keyword evidence="4" id="KW-1185">Reference proteome</keyword>
<dbReference type="Gene3D" id="3.10.450.50">
    <property type="match status" value="1"/>
</dbReference>
<dbReference type="RefSeq" id="WP_145735072.1">
    <property type="nucleotide sequence ID" value="NZ_VITR01000014.1"/>
</dbReference>
<name>A0A560GUB8_9PROT</name>
<evidence type="ECO:0000256" key="1">
    <source>
        <dbReference type="SAM" id="MobiDB-lite"/>
    </source>
</evidence>